<sequence>MEGEIDRKEVNPHLRGRRVENHLGKTTTSSPDRDSNLDLPVLSSRAQSDKRQMERTSRGKFEGGDAAWEEEKLQSYSTSEVRLIEIQENLCADIKDGINQILEYNVLGWWRRPGVTVECKDKGGNHRRSERGYCGDGPSYYSSTPLTDVKSIKNLMCLTVQLALLSFLCTCTSCANHHPYCLDRPTVHVL</sequence>
<dbReference type="EMBL" id="OB795766">
    <property type="protein sequence ID" value="CAD7432662.1"/>
    <property type="molecule type" value="Genomic_DNA"/>
</dbReference>
<feature type="region of interest" description="Disordered" evidence="1">
    <location>
        <begin position="1"/>
        <end position="64"/>
    </location>
</feature>
<evidence type="ECO:0000313" key="2">
    <source>
        <dbReference type="EMBL" id="CAD7432662.1"/>
    </source>
</evidence>
<feature type="compositionally biased region" description="Basic and acidic residues" evidence="1">
    <location>
        <begin position="1"/>
        <end position="23"/>
    </location>
</feature>
<proteinExistence type="predicted"/>
<accession>A0A7R9EGJ9</accession>
<protein>
    <submittedName>
        <fullName evidence="2">Uncharacterized protein</fullName>
    </submittedName>
</protein>
<feature type="compositionally biased region" description="Basic and acidic residues" evidence="1">
    <location>
        <begin position="47"/>
        <end position="64"/>
    </location>
</feature>
<organism evidence="2">
    <name type="scientific">Timema monikensis</name>
    <dbReference type="NCBI Taxonomy" id="170555"/>
    <lineage>
        <taxon>Eukaryota</taxon>
        <taxon>Metazoa</taxon>
        <taxon>Ecdysozoa</taxon>
        <taxon>Arthropoda</taxon>
        <taxon>Hexapoda</taxon>
        <taxon>Insecta</taxon>
        <taxon>Pterygota</taxon>
        <taxon>Neoptera</taxon>
        <taxon>Polyneoptera</taxon>
        <taxon>Phasmatodea</taxon>
        <taxon>Timematodea</taxon>
        <taxon>Timematoidea</taxon>
        <taxon>Timematidae</taxon>
        <taxon>Timema</taxon>
    </lineage>
</organism>
<reference evidence="2" key="1">
    <citation type="submission" date="2020-11" db="EMBL/GenBank/DDBJ databases">
        <authorList>
            <person name="Tran Van P."/>
        </authorList>
    </citation>
    <scope>NUCLEOTIDE SEQUENCE</scope>
</reference>
<dbReference type="AlphaFoldDB" id="A0A7R9EGJ9"/>
<evidence type="ECO:0000256" key="1">
    <source>
        <dbReference type="SAM" id="MobiDB-lite"/>
    </source>
</evidence>
<gene>
    <name evidence="2" type="ORF">TMSB3V08_LOCUS9367</name>
</gene>
<name>A0A7R9EGJ9_9NEOP</name>